<dbReference type="InterPro" id="IPR020846">
    <property type="entry name" value="MFS_dom"/>
</dbReference>
<evidence type="ECO:0000256" key="1">
    <source>
        <dbReference type="ARBA" id="ARBA00004651"/>
    </source>
</evidence>
<feature type="transmembrane region" description="Helical" evidence="7">
    <location>
        <begin position="181"/>
        <end position="200"/>
    </location>
</feature>
<feature type="transmembrane region" description="Helical" evidence="7">
    <location>
        <begin position="153"/>
        <end position="175"/>
    </location>
</feature>
<dbReference type="PANTHER" id="PTHR23513">
    <property type="entry name" value="INTEGRAL MEMBRANE EFFLUX PROTEIN-RELATED"/>
    <property type="match status" value="1"/>
</dbReference>
<feature type="domain" description="Major facilitator superfamily (MFS) profile" evidence="8">
    <location>
        <begin position="19"/>
        <end position="407"/>
    </location>
</feature>
<evidence type="ECO:0000256" key="5">
    <source>
        <dbReference type="ARBA" id="ARBA00022989"/>
    </source>
</evidence>
<evidence type="ECO:0000259" key="8">
    <source>
        <dbReference type="PROSITE" id="PS50850"/>
    </source>
</evidence>
<dbReference type="PROSITE" id="PS50850">
    <property type="entry name" value="MFS"/>
    <property type="match status" value="1"/>
</dbReference>
<organism evidence="9 10">
    <name type="scientific">Sandaracinobacter neustonicus</name>
    <dbReference type="NCBI Taxonomy" id="1715348"/>
    <lineage>
        <taxon>Bacteria</taxon>
        <taxon>Pseudomonadati</taxon>
        <taxon>Pseudomonadota</taxon>
        <taxon>Alphaproteobacteria</taxon>
        <taxon>Sphingomonadales</taxon>
        <taxon>Sphingosinicellaceae</taxon>
        <taxon>Sandaracinobacter</taxon>
    </lineage>
</organism>
<dbReference type="AlphaFoldDB" id="A0A501XLP3"/>
<sequence>MTAETAPPPSPFAWPAFRAFFVAKLGSTLAQIMMVVVIGWQVYDIARQTMPIREAAFLLGLIGLAQFLPVFLLSLVVGVIADRVDRRVIARAAIGLELLCALALGALAASGSTALWPLFAVAVALGVARAFAAPSLSALAPNLVPPHVLPTAIAWNSIGWQTGAVLGPVVGGFAYDGHPALPFWLAAGLLAASLVALFMIPPVKLSPSSGAKGFAAVKEGLDYVRGNRIVFGALSLDMFAVILAGTNAMLPVYARDILHVGPAELGWLRAAPALGAAAVAFWLTRNPLGSKVGQKMFVNVGLFALATVAFGLSTVLWISIVSLIVLGAADMVSVYVRSSLIQLHTPDSMRGRVSSVSLLFISASNELGEFRAGVMAAAIGPIAATVGGGVLALIVTILWARLFPELRDADRLDVPDNLKS</sequence>
<dbReference type="Pfam" id="PF05977">
    <property type="entry name" value="MFS_3"/>
    <property type="match status" value="1"/>
</dbReference>
<dbReference type="RefSeq" id="WP_140928252.1">
    <property type="nucleotide sequence ID" value="NZ_VFSU01000024.1"/>
</dbReference>
<dbReference type="GO" id="GO:0022857">
    <property type="term" value="F:transmembrane transporter activity"/>
    <property type="evidence" value="ECO:0007669"/>
    <property type="project" value="InterPro"/>
</dbReference>
<dbReference type="InterPro" id="IPR010290">
    <property type="entry name" value="TM_effector"/>
</dbReference>
<dbReference type="GO" id="GO:0005886">
    <property type="term" value="C:plasma membrane"/>
    <property type="evidence" value="ECO:0007669"/>
    <property type="project" value="UniProtKB-SubCell"/>
</dbReference>
<feature type="transmembrane region" description="Helical" evidence="7">
    <location>
        <begin position="88"/>
        <end position="108"/>
    </location>
</feature>
<name>A0A501XLP3_9SPHN</name>
<dbReference type="OrthoDB" id="7283966at2"/>
<dbReference type="SUPFAM" id="SSF103473">
    <property type="entry name" value="MFS general substrate transporter"/>
    <property type="match status" value="1"/>
</dbReference>
<feature type="transmembrane region" description="Helical" evidence="7">
    <location>
        <begin position="55"/>
        <end position="81"/>
    </location>
</feature>
<dbReference type="EMBL" id="VFSU01000024">
    <property type="protein sequence ID" value="TPE61194.1"/>
    <property type="molecule type" value="Genomic_DNA"/>
</dbReference>
<evidence type="ECO:0000313" key="9">
    <source>
        <dbReference type="EMBL" id="TPE61194.1"/>
    </source>
</evidence>
<evidence type="ECO:0000256" key="6">
    <source>
        <dbReference type="ARBA" id="ARBA00023136"/>
    </source>
</evidence>
<feature type="transmembrane region" description="Helical" evidence="7">
    <location>
        <begin position="21"/>
        <end position="43"/>
    </location>
</feature>
<feature type="transmembrane region" description="Helical" evidence="7">
    <location>
        <begin position="114"/>
        <end position="132"/>
    </location>
</feature>
<gene>
    <name evidence="9" type="ORF">FJQ54_09905</name>
</gene>
<dbReference type="Proteomes" id="UP000319897">
    <property type="component" value="Unassembled WGS sequence"/>
</dbReference>
<evidence type="ECO:0000256" key="4">
    <source>
        <dbReference type="ARBA" id="ARBA00022692"/>
    </source>
</evidence>
<proteinExistence type="predicted"/>
<evidence type="ECO:0000256" key="2">
    <source>
        <dbReference type="ARBA" id="ARBA00022448"/>
    </source>
</evidence>
<reference evidence="9 10" key="1">
    <citation type="submission" date="2019-06" db="EMBL/GenBank/DDBJ databases">
        <authorList>
            <person name="Lee I."/>
            <person name="Jang G.I."/>
            <person name="Hwang C.Y."/>
        </authorList>
    </citation>
    <scope>NUCLEOTIDE SEQUENCE [LARGE SCALE GENOMIC DNA]</scope>
    <source>
        <strain evidence="9 10">PAMC 28131</strain>
    </source>
</reference>
<feature type="transmembrane region" description="Helical" evidence="7">
    <location>
        <begin position="229"/>
        <end position="254"/>
    </location>
</feature>
<evidence type="ECO:0000256" key="3">
    <source>
        <dbReference type="ARBA" id="ARBA00022475"/>
    </source>
</evidence>
<feature type="transmembrane region" description="Helical" evidence="7">
    <location>
        <begin position="266"/>
        <end position="284"/>
    </location>
</feature>
<dbReference type="PANTHER" id="PTHR23513:SF9">
    <property type="entry name" value="ENTEROBACTIN EXPORTER ENTS"/>
    <property type="match status" value="1"/>
</dbReference>
<dbReference type="InterPro" id="IPR036259">
    <property type="entry name" value="MFS_trans_sf"/>
</dbReference>
<dbReference type="Gene3D" id="1.20.1250.20">
    <property type="entry name" value="MFS general substrate transporter like domains"/>
    <property type="match status" value="1"/>
</dbReference>
<keyword evidence="2" id="KW-0813">Transport</keyword>
<accession>A0A501XLP3</accession>
<feature type="transmembrane region" description="Helical" evidence="7">
    <location>
        <begin position="296"/>
        <end position="329"/>
    </location>
</feature>
<dbReference type="CDD" id="cd06173">
    <property type="entry name" value="MFS_MefA_like"/>
    <property type="match status" value="1"/>
</dbReference>
<feature type="transmembrane region" description="Helical" evidence="7">
    <location>
        <begin position="374"/>
        <end position="400"/>
    </location>
</feature>
<keyword evidence="6 7" id="KW-0472">Membrane</keyword>
<keyword evidence="10" id="KW-1185">Reference proteome</keyword>
<evidence type="ECO:0000256" key="7">
    <source>
        <dbReference type="SAM" id="Phobius"/>
    </source>
</evidence>
<protein>
    <submittedName>
        <fullName evidence="9">MFS transporter</fullName>
    </submittedName>
</protein>
<comment type="caution">
    <text evidence="9">The sequence shown here is derived from an EMBL/GenBank/DDBJ whole genome shotgun (WGS) entry which is preliminary data.</text>
</comment>
<keyword evidence="5 7" id="KW-1133">Transmembrane helix</keyword>
<keyword evidence="4 7" id="KW-0812">Transmembrane</keyword>
<keyword evidence="3" id="KW-1003">Cell membrane</keyword>
<evidence type="ECO:0000313" key="10">
    <source>
        <dbReference type="Proteomes" id="UP000319897"/>
    </source>
</evidence>
<comment type="subcellular location">
    <subcellularLocation>
        <location evidence="1">Cell membrane</location>
        <topology evidence="1">Multi-pass membrane protein</topology>
    </subcellularLocation>
</comment>